<dbReference type="InterPro" id="IPR050466">
    <property type="entry name" value="Carboxylest/Gibb_receptor"/>
</dbReference>
<reference evidence="2" key="2">
    <citation type="journal article" date="2023" name="IMA Fungus">
        <title>Comparative genomic study of the Penicillium genus elucidates a diverse pangenome and 15 lateral gene transfer events.</title>
        <authorList>
            <person name="Petersen C."/>
            <person name="Sorensen T."/>
            <person name="Nielsen M.R."/>
            <person name="Sondergaard T.E."/>
            <person name="Sorensen J.L."/>
            <person name="Fitzpatrick D.A."/>
            <person name="Frisvad J.C."/>
            <person name="Nielsen K.L."/>
        </authorList>
    </citation>
    <scope>NUCLEOTIDE SEQUENCE</scope>
    <source>
        <strain evidence="2">IBT 21472</strain>
    </source>
</reference>
<comment type="caution">
    <text evidence="2">The sequence shown here is derived from an EMBL/GenBank/DDBJ whole genome shotgun (WGS) entry which is preliminary data.</text>
</comment>
<evidence type="ECO:0000259" key="1">
    <source>
        <dbReference type="Pfam" id="PF07859"/>
    </source>
</evidence>
<gene>
    <name evidence="2" type="ORF">N7476_001911</name>
</gene>
<dbReference type="Pfam" id="PF07859">
    <property type="entry name" value="Abhydrolase_3"/>
    <property type="match status" value="1"/>
</dbReference>
<dbReference type="GO" id="GO:0016787">
    <property type="term" value="F:hydrolase activity"/>
    <property type="evidence" value="ECO:0007669"/>
    <property type="project" value="InterPro"/>
</dbReference>
<dbReference type="Proteomes" id="UP001147746">
    <property type="component" value="Unassembled WGS sequence"/>
</dbReference>
<feature type="domain" description="Alpha/beta hydrolase fold-3" evidence="1">
    <location>
        <begin position="77"/>
        <end position="281"/>
    </location>
</feature>
<dbReference type="PANTHER" id="PTHR23024:SF242">
    <property type="entry name" value="ALPHA_BETA HYDROLASE FOLD-3 DOMAIN-CONTAINING PROTEIN-RELATED"/>
    <property type="match status" value="1"/>
</dbReference>
<organism evidence="2 3">
    <name type="scientific">Penicillium atrosanguineum</name>
    <dbReference type="NCBI Taxonomy" id="1132637"/>
    <lineage>
        <taxon>Eukaryota</taxon>
        <taxon>Fungi</taxon>
        <taxon>Dikarya</taxon>
        <taxon>Ascomycota</taxon>
        <taxon>Pezizomycotina</taxon>
        <taxon>Eurotiomycetes</taxon>
        <taxon>Eurotiomycetidae</taxon>
        <taxon>Eurotiales</taxon>
        <taxon>Aspergillaceae</taxon>
        <taxon>Penicillium</taxon>
    </lineage>
</organism>
<dbReference type="AlphaFoldDB" id="A0A9W9U708"/>
<dbReference type="Gene3D" id="3.40.50.1820">
    <property type="entry name" value="alpha/beta hydrolase"/>
    <property type="match status" value="1"/>
</dbReference>
<protein>
    <recommendedName>
        <fullName evidence="1">Alpha/beta hydrolase fold-3 domain-containing protein</fullName>
    </recommendedName>
</protein>
<evidence type="ECO:0000313" key="3">
    <source>
        <dbReference type="Proteomes" id="UP001147746"/>
    </source>
</evidence>
<keyword evidence="3" id="KW-1185">Reference proteome</keyword>
<dbReference type="InterPro" id="IPR013094">
    <property type="entry name" value="AB_hydrolase_3"/>
</dbReference>
<dbReference type="SUPFAM" id="SSF53474">
    <property type="entry name" value="alpha/beta-Hydrolases"/>
    <property type="match status" value="1"/>
</dbReference>
<proteinExistence type="predicted"/>
<accession>A0A9W9U708</accession>
<name>A0A9W9U708_9EURO</name>
<evidence type="ECO:0000313" key="2">
    <source>
        <dbReference type="EMBL" id="KAJ5323311.1"/>
    </source>
</evidence>
<dbReference type="GO" id="GO:0017000">
    <property type="term" value="P:antibiotic biosynthetic process"/>
    <property type="evidence" value="ECO:0007669"/>
    <property type="project" value="UniProtKB-ARBA"/>
</dbReference>
<dbReference type="PANTHER" id="PTHR23024">
    <property type="entry name" value="ARYLACETAMIDE DEACETYLASE"/>
    <property type="match status" value="1"/>
</dbReference>
<dbReference type="EMBL" id="JAPZBO010000002">
    <property type="protein sequence ID" value="KAJ5323311.1"/>
    <property type="molecule type" value="Genomic_DNA"/>
</dbReference>
<dbReference type="InterPro" id="IPR029058">
    <property type="entry name" value="AB_hydrolase_fold"/>
</dbReference>
<reference evidence="2" key="1">
    <citation type="submission" date="2022-12" db="EMBL/GenBank/DDBJ databases">
        <authorList>
            <person name="Petersen C."/>
        </authorList>
    </citation>
    <scope>NUCLEOTIDE SEQUENCE</scope>
    <source>
        <strain evidence="2">IBT 21472</strain>
    </source>
</reference>
<dbReference type="GO" id="GO:0072330">
    <property type="term" value="P:monocarboxylic acid biosynthetic process"/>
    <property type="evidence" value="ECO:0007669"/>
    <property type="project" value="UniProtKB-ARBA"/>
</dbReference>
<sequence length="313" mass="35088">MAWLGLFAYIKLQVQVSLLRFLLRLRSFKQRLAIRDLLKKSSSIKIPSRDRGRSISANLYLPPKVDPNPKLPFPVLINWHGSGFVLQGHGTNAAFCSRMAQDAGIAVLDCDYRKAPEYPFPAAPNDAEDVLKWVISNPQDFDLDHILLCGFSSGANLALVTSTSWPAKLELDHGVRGVVAFYPPTDLSIPVENRYPPNSKYPRATWLYRLAYDCYIPSAADKKDPRMSPMYADVHEFPAHMMFVTCDGDELCPEAEALGQKVNVGSRSVVLHRVEDVRHGFDGICLPGSREERLRDEVYMSVAKTIKEIVSIP</sequence>